<dbReference type="RefSeq" id="WP_144985148.1">
    <property type="nucleotide sequence ID" value="NZ_CP037920.1"/>
</dbReference>
<name>A0A517VUR6_9PLAN</name>
<dbReference type="InterPro" id="IPR000286">
    <property type="entry name" value="HDACs"/>
</dbReference>
<protein>
    <submittedName>
        <fullName evidence="3">Histone deacetylase-like amidohydrolase</fullName>
        <ecNumber evidence="3">3.5.1.-</ecNumber>
    </submittedName>
</protein>
<dbReference type="KEGG" id="gaw:V144x_22000"/>
<evidence type="ECO:0000313" key="3">
    <source>
        <dbReference type="EMBL" id="QDT96742.1"/>
    </source>
</evidence>
<dbReference type="AlphaFoldDB" id="A0A517VUR6"/>
<dbReference type="EMBL" id="CP037920">
    <property type="protein sequence ID" value="QDT96742.1"/>
    <property type="molecule type" value="Genomic_DNA"/>
</dbReference>
<dbReference type="PRINTS" id="PR01270">
    <property type="entry name" value="HDASUPER"/>
</dbReference>
<dbReference type="Proteomes" id="UP000318704">
    <property type="component" value="Chromosome"/>
</dbReference>
<dbReference type="GO" id="GO:0040029">
    <property type="term" value="P:epigenetic regulation of gene expression"/>
    <property type="evidence" value="ECO:0007669"/>
    <property type="project" value="TreeGrafter"/>
</dbReference>
<evidence type="ECO:0000313" key="4">
    <source>
        <dbReference type="Proteomes" id="UP000318704"/>
    </source>
</evidence>
<keyword evidence="3" id="KW-0378">Hydrolase</keyword>
<feature type="domain" description="Histone deacetylase" evidence="2">
    <location>
        <begin position="18"/>
        <end position="306"/>
    </location>
</feature>
<dbReference type="InterPro" id="IPR023801">
    <property type="entry name" value="His_deacetylse_dom"/>
</dbReference>
<dbReference type="InterPro" id="IPR037138">
    <property type="entry name" value="His_deacetylse_dom_sf"/>
</dbReference>
<dbReference type="SUPFAM" id="SSF52768">
    <property type="entry name" value="Arginase/deacetylase"/>
    <property type="match status" value="1"/>
</dbReference>
<dbReference type="GO" id="GO:0004407">
    <property type="term" value="F:histone deacetylase activity"/>
    <property type="evidence" value="ECO:0007669"/>
    <property type="project" value="TreeGrafter"/>
</dbReference>
<reference evidence="3 4" key="1">
    <citation type="submission" date="2019-03" db="EMBL/GenBank/DDBJ databases">
        <title>Deep-cultivation of Planctomycetes and their phenomic and genomic characterization uncovers novel biology.</title>
        <authorList>
            <person name="Wiegand S."/>
            <person name="Jogler M."/>
            <person name="Boedeker C."/>
            <person name="Pinto D."/>
            <person name="Vollmers J."/>
            <person name="Rivas-Marin E."/>
            <person name="Kohn T."/>
            <person name="Peeters S.H."/>
            <person name="Heuer A."/>
            <person name="Rast P."/>
            <person name="Oberbeckmann S."/>
            <person name="Bunk B."/>
            <person name="Jeske O."/>
            <person name="Meyerdierks A."/>
            <person name="Storesund J.E."/>
            <person name="Kallscheuer N."/>
            <person name="Luecker S."/>
            <person name="Lage O.M."/>
            <person name="Pohl T."/>
            <person name="Merkel B.J."/>
            <person name="Hornburger P."/>
            <person name="Mueller R.-W."/>
            <person name="Bruemmer F."/>
            <person name="Labrenz M."/>
            <person name="Spormann A.M."/>
            <person name="Op den Camp H."/>
            <person name="Overmann J."/>
            <person name="Amann R."/>
            <person name="Jetten M.S.M."/>
            <person name="Mascher T."/>
            <person name="Medema M.H."/>
            <person name="Devos D.P."/>
            <person name="Kaster A.-K."/>
            <person name="Ovreas L."/>
            <person name="Rohde M."/>
            <person name="Galperin M.Y."/>
            <person name="Jogler C."/>
        </authorList>
    </citation>
    <scope>NUCLEOTIDE SEQUENCE [LARGE SCALE GENOMIC DNA]</scope>
    <source>
        <strain evidence="3 4">V144</strain>
    </source>
</reference>
<dbReference type="Gene3D" id="3.40.800.20">
    <property type="entry name" value="Histone deacetylase domain"/>
    <property type="match status" value="1"/>
</dbReference>
<organism evidence="3 4">
    <name type="scientific">Gimesia aquarii</name>
    <dbReference type="NCBI Taxonomy" id="2527964"/>
    <lineage>
        <taxon>Bacteria</taxon>
        <taxon>Pseudomonadati</taxon>
        <taxon>Planctomycetota</taxon>
        <taxon>Planctomycetia</taxon>
        <taxon>Planctomycetales</taxon>
        <taxon>Planctomycetaceae</taxon>
        <taxon>Gimesia</taxon>
    </lineage>
</organism>
<comment type="similarity">
    <text evidence="1">Belongs to the histone deacetylase family.</text>
</comment>
<proteinExistence type="inferred from homology"/>
<dbReference type="PANTHER" id="PTHR10625">
    <property type="entry name" value="HISTONE DEACETYLASE HDAC1-RELATED"/>
    <property type="match status" value="1"/>
</dbReference>
<dbReference type="GO" id="GO:0016787">
    <property type="term" value="F:hydrolase activity"/>
    <property type="evidence" value="ECO:0007669"/>
    <property type="project" value="UniProtKB-KW"/>
</dbReference>
<dbReference type="InterPro" id="IPR023696">
    <property type="entry name" value="Ureohydrolase_dom_sf"/>
</dbReference>
<dbReference type="CDD" id="cd09992">
    <property type="entry name" value="HDAC_classII"/>
    <property type="match status" value="1"/>
</dbReference>
<dbReference type="EC" id="3.5.1.-" evidence="3"/>
<evidence type="ECO:0000256" key="1">
    <source>
        <dbReference type="ARBA" id="ARBA00005947"/>
    </source>
</evidence>
<evidence type="ECO:0000259" key="2">
    <source>
        <dbReference type="Pfam" id="PF00850"/>
    </source>
</evidence>
<sequence length="310" mass="34576">MTVFFQSHFFLQHETGNHPECSDRLKNIFDLLSTEKISDLIRIDNQRNATIQEIQLVHSPEYLNEIKQFCTEGGGRIESDTIVSSHSYEVACHAAGCALEAVKQVLEGQTQRAFCAIRPPGHHALVDQAMGFCLLNNVAIAARHAIEQYQLRRVLIIDWDVHHGNGTQDIFYEDENVHFFSVHRAPFYPGTGAANETGVGKGLGTIWNLPLSFGVSRDDYFSRFERMLIDAAQRCRPELILISAGFDAHREDPVGSLGLESDDFGELTRIVLNTANEYCEGRVVSLLEGGYNPQKLAESTVSHLTVLSDA</sequence>
<dbReference type="PANTHER" id="PTHR10625:SF10">
    <property type="entry name" value="HISTONE DEACETYLASE HDAC1"/>
    <property type="match status" value="1"/>
</dbReference>
<gene>
    <name evidence="3" type="primary">hdaH</name>
    <name evidence="3" type="ORF">V144x_22000</name>
</gene>
<dbReference type="Pfam" id="PF00850">
    <property type="entry name" value="Hist_deacetyl"/>
    <property type="match status" value="1"/>
</dbReference>
<accession>A0A517VUR6</accession>